<feature type="region of interest" description="Disordered" evidence="1">
    <location>
        <begin position="1"/>
        <end position="20"/>
    </location>
</feature>
<evidence type="ECO:0000313" key="2">
    <source>
        <dbReference type="EMBL" id="OJZ84450.1"/>
    </source>
</evidence>
<organism evidence="2 3">
    <name type="scientific">Aspergillus luchuensis (strain CBS 106.47)</name>
    <dbReference type="NCBI Taxonomy" id="1137211"/>
    <lineage>
        <taxon>Eukaryota</taxon>
        <taxon>Fungi</taxon>
        <taxon>Dikarya</taxon>
        <taxon>Ascomycota</taxon>
        <taxon>Pezizomycotina</taxon>
        <taxon>Eurotiomycetes</taxon>
        <taxon>Eurotiomycetidae</taxon>
        <taxon>Eurotiales</taxon>
        <taxon>Aspergillaceae</taxon>
        <taxon>Aspergillus</taxon>
        <taxon>Aspergillus subgen. Circumdati</taxon>
    </lineage>
</organism>
<protein>
    <submittedName>
        <fullName evidence="2">Uncharacterized protein</fullName>
    </submittedName>
</protein>
<reference evidence="3" key="1">
    <citation type="journal article" date="2017" name="Genome Biol.">
        <title>Comparative genomics reveals high biological diversity and specific adaptations in the industrially and medically important fungal genus Aspergillus.</title>
        <authorList>
            <person name="de Vries R.P."/>
            <person name="Riley R."/>
            <person name="Wiebenga A."/>
            <person name="Aguilar-Osorio G."/>
            <person name="Amillis S."/>
            <person name="Uchima C.A."/>
            <person name="Anderluh G."/>
            <person name="Asadollahi M."/>
            <person name="Askin M."/>
            <person name="Barry K."/>
            <person name="Battaglia E."/>
            <person name="Bayram O."/>
            <person name="Benocci T."/>
            <person name="Braus-Stromeyer S.A."/>
            <person name="Caldana C."/>
            <person name="Canovas D."/>
            <person name="Cerqueira G.C."/>
            <person name="Chen F."/>
            <person name="Chen W."/>
            <person name="Choi C."/>
            <person name="Clum A."/>
            <person name="Dos Santos R.A."/>
            <person name="Damasio A.R."/>
            <person name="Diallinas G."/>
            <person name="Emri T."/>
            <person name="Fekete E."/>
            <person name="Flipphi M."/>
            <person name="Freyberg S."/>
            <person name="Gallo A."/>
            <person name="Gournas C."/>
            <person name="Habgood R."/>
            <person name="Hainaut M."/>
            <person name="Harispe M.L."/>
            <person name="Henrissat B."/>
            <person name="Hilden K.S."/>
            <person name="Hope R."/>
            <person name="Hossain A."/>
            <person name="Karabika E."/>
            <person name="Karaffa L."/>
            <person name="Karanyi Z."/>
            <person name="Krasevec N."/>
            <person name="Kuo A."/>
            <person name="Kusch H."/>
            <person name="LaButti K."/>
            <person name="Lagendijk E.L."/>
            <person name="Lapidus A."/>
            <person name="Levasseur A."/>
            <person name="Lindquist E."/>
            <person name="Lipzen A."/>
            <person name="Logrieco A.F."/>
            <person name="MacCabe A."/>
            <person name="Maekelae M.R."/>
            <person name="Malavazi I."/>
            <person name="Melin P."/>
            <person name="Meyer V."/>
            <person name="Mielnichuk N."/>
            <person name="Miskei M."/>
            <person name="Molnar A.P."/>
            <person name="Mule G."/>
            <person name="Ngan C.Y."/>
            <person name="Orejas M."/>
            <person name="Orosz E."/>
            <person name="Ouedraogo J.P."/>
            <person name="Overkamp K.M."/>
            <person name="Park H.-S."/>
            <person name="Perrone G."/>
            <person name="Piumi F."/>
            <person name="Punt P.J."/>
            <person name="Ram A.F."/>
            <person name="Ramon A."/>
            <person name="Rauscher S."/>
            <person name="Record E."/>
            <person name="Riano-Pachon D.M."/>
            <person name="Robert V."/>
            <person name="Roehrig J."/>
            <person name="Ruller R."/>
            <person name="Salamov A."/>
            <person name="Salih N.S."/>
            <person name="Samson R.A."/>
            <person name="Sandor E."/>
            <person name="Sanguinetti M."/>
            <person name="Schuetze T."/>
            <person name="Sepcic K."/>
            <person name="Shelest E."/>
            <person name="Sherlock G."/>
            <person name="Sophianopoulou V."/>
            <person name="Squina F.M."/>
            <person name="Sun H."/>
            <person name="Susca A."/>
            <person name="Todd R.B."/>
            <person name="Tsang A."/>
            <person name="Unkles S.E."/>
            <person name="van de Wiele N."/>
            <person name="van Rossen-Uffink D."/>
            <person name="Oliveira J.V."/>
            <person name="Vesth T.C."/>
            <person name="Visser J."/>
            <person name="Yu J.-H."/>
            <person name="Zhou M."/>
            <person name="Andersen M.R."/>
            <person name="Archer D.B."/>
            <person name="Baker S.E."/>
            <person name="Benoit I."/>
            <person name="Brakhage A.A."/>
            <person name="Braus G.H."/>
            <person name="Fischer R."/>
            <person name="Frisvad J.C."/>
            <person name="Goldman G.H."/>
            <person name="Houbraken J."/>
            <person name="Oakley B."/>
            <person name="Pocsi I."/>
            <person name="Scazzocchio C."/>
            <person name="Seiboth B."/>
            <person name="vanKuyk P.A."/>
            <person name="Wortman J."/>
            <person name="Dyer P.S."/>
            <person name="Grigoriev I.V."/>
        </authorList>
    </citation>
    <scope>NUCLEOTIDE SEQUENCE [LARGE SCALE GENOMIC DNA]</scope>
    <source>
        <strain evidence="3">CBS 106.47</strain>
    </source>
</reference>
<gene>
    <name evidence="2" type="ORF">ASPFODRAFT_680366</name>
</gene>
<proteinExistence type="predicted"/>
<name>A0A1M3TCF9_ASPLC</name>
<sequence length="229" mass="26479">MWSRDQLSSETSNETCESRGQRDWMTKRKLLMSLGRYESYCAHTKSLRVYIIHRGWPGCYGNEMLSSWMQRLSERRWRDHRVRAQFDDLTGSSLRCMVRNMSSRESNTVVEVEPAGYSNSGEWKRRRGEEREWEKKGRWRQCMKEVGLCAGAADVDVDAASLTFCLHPLALPLHAFFSASLFLPFPLFLFSPFHPGLSFKLPIVQLPCPSPSATCIIRLDYFPTHSLDS</sequence>
<feature type="compositionally biased region" description="Polar residues" evidence="1">
    <location>
        <begin position="1"/>
        <end position="15"/>
    </location>
</feature>
<evidence type="ECO:0000256" key="1">
    <source>
        <dbReference type="SAM" id="MobiDB-lite"/>
    </source>
</evidence>
<accession>A0A1M3TCF9</accession>
<dbReference type="EMBL" id="KV878244">
    <property type="protein sequence ID" value="OJZ84450.1"/>
    <property type="molecule type" value="Genomic_DNA"/>
</dbReference>
<dbReference type="AlphaFoldDB" id="A0A1M3TCF9"/>
<dbReference type="Proteomes" id="UP000184063">
    <property type="component" value="Unassembled WGS sequence"/>
</dbReference>
<evidence type="ECO:0000313" key="3">
    <source>
        <dbReference type="Proteomes" id="UP000184063"/>
    </source>
</evidence>
<dbReference type="VEuPathDB" id="FungiDB:ASPFODRAFT_680366"/>